<sequence>RALDAVKGDLDKSGLHYHEENSPAETLELLGVEFDGRRRLLRPKPRRIWRLHLALRAVLRRGRCSGLVLQVLVGHIVHHCQLLRFGLSALDKVWSFMSESGGKEVRLWASVRWELEVSSWLVFLAEARLSAEPASVAFCGDSSAVGYARHVTSVSGPEFRAVARYRERWRFDAVERSDDGWGAVGGWSAEWRASPDPAGSLGGGPRDLGGGPAVRCRPWRDIETVERPAEEVGIPPLPDALLASKRWAMVIKGAWQHDGVIHEKEGRVLLMGLVRASRCVGLHGRRVLSIGDNLSSLCSFEKGRSGSFALRRLCQRAGALSIGCELDWSLRYVESKRNPTDFDSRAADRGELPAGASVAGRHGRALLQRCSRHQFVLEIFAGCAAFSAACQEADLNIGCPIEISRGPHMDVSRQRTQRHIKGLVKQGLVWYLHLGTPRTTWSRARTTGSSSAALGGLQLAKFSLGLIKLCKQYGVLYSLENPRSSRLFSWKPLRKELQSQNAIFVRYDNCAYGAGYLKPTLLATNMQALQGCYQSPWKNAVKHWGQRVVWVGPRFLERKTVGKGALVNYESCSSDFVHWASQQAPPRALAPLEQLDASLSAYFDFLFFDGCEPWAGRHTLFGYAHLHGVVAPSRNLPHAVKALAGWVKACPELSRDPCPWEVFAAIADHWLELGTTESILAAACGALQFDTYLRPAAAVNLSLEHVALPSGRAGDRYDKVALIV</sequence>
<comment type="caution">
    <text evidence="1">The sequence shown here is derived from an EMBL/GenBank/DDBJ whole genome shotgun (WGS) entry which is preliminary data.</text>
</comment>
<name>A0ABN9R025_9DINO</name>
<dbReference type="EMBL" id="CAUYUJ010005037">
    <property type="protein sequence ID" value="CAK0812038.1"/>
    <property type="molecule type" value="Genomic_DNA"/>
</dbReference>
<feature type="non-terminal residue" evidence="1">
    <location>
        <position position="1"/>
    </location>
</feature>
<feature type="non-terminal residue" evidence="1">
    <location>
        <position position="724"/>
    </location>
</feature>
<evidence type="ECO:0000313" key="1">
    <source>
        <dbReference type="EMBL" id="CAK0812038.1"/>
    </source>
</evidence>
<keyword evidence="2" id="KW-1185">Reference proteome</keyword>
<evidence type="ECO:0000313" key="2">
    <source>
        <dbReference type="Proteomes" id="UP001189429"/>
    </source>
</evidence>
<organism evidence="1 2">
    <name type="scientific">Prorocentrum cordatum</name>
    <dbReference type="NCBI Taxonomy" id="2364126"/>
    <lineage>
        <taxon>Eukaryota</taxon>
        <taxon>Sar</taxon>
        <taxon>Alveolata</taxon>
        <taxon>Dinophyceae</taxon>
        <taxon>Prorocentrales</taxon>
        <taxon>Prorocentraceae</taxon>
        <taxon>Prorocentrum</taxon>
    </lineage>
</organism>
<protein>
    <submittedName>
        <fullName evidence="1">Uncharacterized protein</fullName>
    </submittedName>
</protein>
<gene>
    <name evidence="1" type="ORF">PCOR1329_LOCUS16434</name>
</gene>
<accession>A0ABN9R025</accession>
<reference evidence="1" key="1">
    <citation type="submission" date="2023-10" db="EMBL/GenBank/DDBJ databases">
        <authorList>
            <person name="Chen Y."/>
            <person name="Shah S."/>
            <person name="Dougan E. K."/>
            <person name="Thang M."/>
            <person name="Chan C."/>
        </authorList>
    </citation>
    <scope>NUCLEOTIDE SEQUENCE [LARGE SCALE GENOMIC DNA]</scope>
</reference>
<dbReference type="Proteomes" id="UP001189429">
    <property type="component" value="Unassembled WGS sequence"/>
</dbReference>
<proteinExistence type="predicted"/>